<proteinExistence type="predicted"/>
<accession>A0A4Z0FCZ0</accession>
<keyword evidence="3" id="KW-0949">S-adenosyl-L-methionine</keyword>
<dbReference type="OrthoDB" id="9791837at2"/>
<keyword evidence="2 5" id="KW-0808">Transferase</keyword>
<dbReference type="CDD" id="cd02440">
    <property type="entry name" value="AdoMet_MTases"/>
    <property type="match status" value="1"/>
</dbReference>
<dbReference type="AlphaFoldDB" id="A0A4Z0FCZ0"/>
<name>A0A4Z0FCZ0_9GAMM</name>
<protein>
    <submittedName>
        <fullName evidence="5">Class I SAM-dependent methyltransferase</fullName>
    </submittedName>
</protein>
<evidence type="ECO:0000313" key="5">
    <source>
        <dbReference type="EMBL" id="TFZ83391.1"/>
    </source>
</evidence>
<feature type="domain" description="Methyltransferase" evidence="4">
    <location>
        <begin position="49"/>
        <end position="135"/>
    </location>
</feature>
<comment type="caution">
    <text evidence="5">The sequence shown here is derived from an EMBL/GenBank/DDBJ whole genome shotgun (WGS) entry which is preliminary data.</text>
</comment>
<dbReference type="Proteomes" id="UP000297890">
    <property type="component" value="Unassembled WGS sequence"/>
</dbReference>
<evidence type="ECO:0000256" key="2">
    <source>
        <dbReference type="ARBA" id="ARBA00022679"/>
    </source>
</evidence>
<dbReference type="InterPro" id="IPR041698">
    <property type="entry name" value="Methyltransf_25"/>
</dbReference>
<dbReference type="InterPro" id="IPR029063">
    <property type="entry name" value="SAM-dependent_MTases_sf"/>
</dbReference>
<dbReference type="PANTHER" id="PTHR43464">
    <property type="entry name" value="METHYLTRANSFERASE"/>
    <property type="match status" value="1"/>
</dbReference>
<evidence type="ECO:0000256" key="1">
    <source>
        <dbReference type="ARBA" id="ARBA00022603"/>
    </source>
</evidence>
<keyword evidence="6" id="KW-1185">Reference proteome</keyword>
<evidence type="ECO:0000256" key="3">
    <source>
        <dbReference type="ARBA" id="ARBA00022691"/>
    </source>
</evidence>
<reference evidence="5 6" key="1">
    <citation type="journal article" date="2019" name="ISME J.">
        <title>Candidatus Macondimonas diazotrophica, a novel gammaproteobacterial genus dominating crude-oil-contaminated coastal sediments.</title>
        <authorList>
            <person name="Karthikeyan S."/>
            <person name="Konstantinidis K."/>
        </authorList>
    </citation>
    <scope>NUCLEOTIDE SEQUENCE [LARGE SCALE GENOMIC DNA]</scope>
    <source>
        <strain evidence="5 6">KTK01</strain>
    </source>
</reference>
<dbReference type="SUPFAM" id="SSF53335">
    <property type="entry name" value="S-adenosyl-L-methionine-dependent methyltransferases"/>
    <property type="match status" value="1"/>
</dbReference>
<dbReference type="GO" id="GO:0008168">
    <property type="term" value="F:methyltransferase activity"/>
    <property type="evidence" value="ECO:0007669"/>
    <property type="project" value="UniProtKB-KW"/>
</dbReference>
<sequence>METLLALRWRQHSDAWVDAVRERRIGSRIGATDQALIDAILTQRPTDLLDLGCGEGWLARRLHPLGIGVTGIDAEPRLIHAAQQAGIGTFRVANYGDLPIPFGPFAMAVSNFALLGDESVRGLFASLSRILKPGGHLIVQTLHPLSLAPDHYQDGWREDSWAAFSAVGDTAPPWYFRTLQSWAALFRDHHLKLIDLREPMAPGSITPASILFIARRD</sequence>
<dbReference type="EMBL" id="SRIO01000004">
    <property type="protein sequence ID" value="TFZ83391.1"/>
    <property type="molecule type" value="Genomic_DNA"/>
</dbReference>
<organism evidence="5 6">
    <name type="scientific">Candidatus Macondimonas diazotrophica</name>
    <dbReference type="NCBI Taxonomy" id="2305248"/>
    <lineage>
        <taxon>Bacteria</taxon>
        <taxon>Pseudomonadati</taxon>
        <taxon>Pseudomonadota</taxon>
        <taxon>Gammaproteobacteria</taxon>
        <taxon>Chromatiales</taxon>
        <taxon>Ectothiorhodospiraceae</taxon>
        <taxon>Candidatus Macondimonas</taxon>
    </lineage>
</organism>
<gene>
    <name evidence="5" type="ORF">E4680_03925</name>
</gene>
<dbReference type="Gene3D" id="3.40.50.150">
    <property type="entry name" value="Vaccinia Virus protein VP39"/>
    <property type="match status" value="1"/>
</dbReference>
<evidence type="ECO:0000259" key="4">
    <source>
        <dbReference type="Pfam" id="PF13649"/>
    </source>
</evidence>
<keyword evidence="1 5" id="KW-0489">Methyltransferase</keyword>
<dbReference type="Pfam" id="PF13649">
    <property type="entry name" value="Methyltransf_25"/>
    <property type="match status" value="1"/>
</dbReference>
<dbReference type="GO" id="GO:0032259">
    <property type="term" value="P:methylation"/>
    <property type="evidence" value="ECO:0007669"/>
    <property type="project" value="UniProtKB-KW"/>
</dbReference>
<dbReference type="PANTHER" id="PTHR43464:SF19">
    <property type="entry name" value="UBIQUINONE BIOSYNTHESIS O-METHYLTRANSFERASE, MITOCHONDRIAL"/>
    <property type="match status" value="1"/>
</dbReference>
<evidence type="ECO:0000313" key="6">
    <source>
        <dbReference type="Proteomes" id="UP000297890"/>
    </source>
</evidence>